<gene>
    <name evidence="7" type="ORF">GGR27_004022</name>
</gene>
<keyword evidence="4" id="KW-0949">S-adenosyl-L-methionine</keyword>
<reference evidence="7 8" key="1">
    <citation type="submission" date="2020-03" db="EMBL/GenBank/DDBJ databases">
        <title>Genomic Encyclopedia of Type Strains, Phase IV (KMG-IV): sequencing the most valuable type-strain genomes for metagenomic binning, comparative biology and taxonomic classification.</title>
        <authorList>
            <person name="Goeker M."/>
        </authorList>
    </citation>
    <scope>NUCLEOTIDE SEQUENCE [LARGE SCALE GENOMIC DNA]</scope>
    <source>
        <strain evidence="7 8">DSM 105096</strain>
    </source>
</reference>
<evidence type="ECO:0000313" key="7">
    <source>
        <dbReference type="EMBL" id="NJC28497.1"/>
    </source>
</evidence>
<protein>
    <recommendedName>
        <fullName evidence="1">site-specific DNA-methyltransferase (adenine-specific)</fullName>
        <ecNumber evidence="1">2.1.1.72</ecNumber>
    </recommendedName>
</protein>
<dbReference type="EMBL" id="JAATJH010000014">
    <property type="protein sequence ID" value="NJC28497.1"/>
    <property type="molecule type" value="Genomic_DNA"/>
</dbReference>
<dbReference type="InterPro" id="IPR029063">
    <property type="entry name" value="SAM-dependent_MTases_sf"/>
</dbReference>
<evidence type="ECO:0000256" key="5">
    <source>
        <dbReference type="ARBA" id="ARBA00047942"/>
    </source>
</evidence>
<comment type="catalytic activity">
    <reaction evidence="5">
        <text>a 2'-deoxyadenosine in DNA + S-adenosyl-L-methionine = an N(6)-methyl-2'-deoxyadenosine in DNA + S-adenosyl-L-homocysteine + H(+)</text>
        <dbReference type="Rhea" id="RHEA:15197"/>
        <dbReference type="Rhea" id="RHEA-COMP:12418"/>
        <dbReference type="Rhea" id="RHEA-COMP:12419"/>
        <dbReference type="ChEBI" id="CHEBI:15378"/>
        <dbReference type="ChEBI" id="CHEBI:57856"/>
        <dbReference type="ChEBI" id="CHEBI:59789"/>
        <dbReference type="ChEBI" id="CHEBI:90615"/>
        <dbReference type="ChEBI" id="CHEBI:90616"/>
        <dbReference type="EC" id="2.1.1.72"/>
    </reaction>
</comment>
<dbReference type="Pfam" id="PF07669">
    <property type="entry name" value="Eco57I"/>
    <property type="match status" value="1"/>
</dbReference>
<dbReference type="InterPro" id="IPR047939">
    <property type="entry name" value="BREX_1_PglX"/>
</dbReference>
<comment type="caution">
    <text evidence="7">The sequence shown here is derived from an EMBL/GenBank/DDBJ whole genome shotgun (WGS) entry which is preliminary data.</text>
</comment>
<dbReference type="GO" id="GO:0032259">
    <property type="term" value="P:methylation"/>
    <property type="evidence" value="ECO:0007669"/>
    <property type="project" value="UniProtKB-KW"/>
</dbReference>
<dbReference type="EC" id="2.1.1.72" evidence="1"/>
<dbReference type="GO" id="GO:0008168">
    <property type="term" value="F:methyltransferase activity"/>
    <property type="evidence" value="ECO:0007669"/>
    <property type="project" value="UniProtKB-KW"/>
</dbReference>
<evidence type="ECO:0000256" key="2">
    <source>
        <dbReference type="ARBA" id="ARBA00022603"/>
    </source>
</evidence>
<dbReference type="PANTHER" id="PTHR33841:SF1">
    <property type="entry name" value="DNA METHYLTRANSFERASE A"/>
    <property type="match status" value="1"/>
</dbReference>
<dbReference type="InterPro" id="IPR011639">
    <property type="entry name" value="MethylTrfase_TaqI-like_dom"/>
</dbReference>
<dbReference type="PRINTS" id="PR00507">
    <property type="entry name" value="N12N6MTFRASE"/>
</dbReference>
<proteinExistence type="predicted"/>
<dbReference type="NCBIfam" id="NF033452">
    <property type="entry name" value="BREX_1_MTaseX"/>
    <property type="match status" value="1"/>
</dbReference>
<dbReference type="InterPro" id="IPR050953">
    <property type="entry name" value="N4_N6_ade-DNA_methylase"/>
</dbReference>
<name>A0ABX0XH08_9BACT</name>
<dbReference type="SUPFAM" id="SSF53335">
    <property type="entry name" value="S-adenosyl-L-methionine-dependent methyltransferases"/>
    <property type="match status" value="1"/>
</dbReference>
<keyword evidence="8" id="KW-1185">Reference proteome</keyword>
<dbReference type="RefSeq" id="WP_168040580.1">
    <property type="nucleotide sequence ID" value="NZ_JAATJH010000014.1"/>
</dbReference>
<dbReference type="Gene3D" id="3.40.50.150">
    <property type="entry name" value="Vaccinia Virus protein VP39"/>
    <property type="match status" value="1"/>
</dbReference>
<sequence>MKHLEKFAAAARTKLHAQVKTRLRYALDEDDVYHRERAPQVRELKERVKRHGEAKVIEEAAYLWFNRFVALRFMDVNSYAPVAAVSPAGEGGVLPELLQEAKRGNVDGTLRVDPARINDLLTGRLASANAQDEVYRALLVAECNRRHEQLPFLFEKISDYSELLLPDDLLSERSVLYDLRAAVGVEECKNEEVIGWLYQYYIGEHNGKLIKSKKKYTADELAPASQLFTPRWIVEHMVDNTLGYVLEANFPDLGLAKKMSYFIAPEEPLVTPATPKSIEEITFYDPCVGSGHVLAYAFDLFYMAYERLGYAKSDIPGLILRNNLFGTDIDLRATQLAAFALAMKARRAYRRFLTKGVQPNIIAYRNITITDEDYALLDLPWMDTDLRKDLVLQEKAAVYGSLLRLEGGADAGAIIESISKAGAGDGMFQQVGRDNLNAALTQMQYLNRKYTCVVTNPPYIASSRMEPSLKKYVASHYAVGKSDLFAAFIPRCLELCEEGGYTGFMTPFVWMFISSYQKLREYLIDNHYFNTLIQLEYSGFDGATVPICTFTFRKGTQPGKRGSYIRLSDFKGAKNQAPKTLAAVADPGVDYFYRARQEDFAKIPGGPVGYWLSNNLISVFNQKKLSKFVKPAGGLQTGDNPRFLRYTHEVESGKVNREEWALYHKGGSFQKWYGNQEYVINWYNNGKDIKDHKSSVVRNSQFYFKPFIGWSSLTSGRFAARFLPAGIIMDQKGPGMYQDSDDLNIIYNALGYCNSDVFYKIINSIAPTLDYTAGTIARTMPYVEVQNISATVELLVGKSREACETNETYHKFQSFPLISQGEVHGALETFEKNQAQIFFSIHQLEEGLNDKFTTNQSLSNEITGEIELENITILQNELDRKALAKLNKKLTRDPTSGLVTNYADLDLPFNRKEIMRQLLSYAVGCIMGRYSLDKEGLILANAGDGVAEYVAKVETAWEDLLFQPDEDGIVPLLAGDYFDDDIVGRCRVFLRAAFGAAHYQANVDFVEATVGRSLRDYFVKDFYADHVKRYKKRPIYWLFSSPGKHFQALVYVHRYHADTVNLLLNNYLRDYVKKLEAELAAAERTKLDESLPAGDRAAAAKTSDLCKVKMADCKVYERETLYPLAQRRMALDLDDGVLVNYNRMGGAVLTVSGLNDSVKRKKVEAFDWVEFD</sequence>
<evidence type="ECO:0000256" key="4">
    <source>
        <dbReference type="ARBA" id="ARBA00022691"/>
    </source>
</evidence>
<dbReference type="Proteomes" id="UP000770785">
    <property type="component" value="Unassembled WGS sequence"/>
</dbReference>
<evidence type="ECO:0000256" key="1">
    <source>
        <dbReference type="ARBA" id="ARBA00011900"/>
    </source>
</evidence>
<accession>A0ABX0XH08</accession>
<organism evidence="7 8">
    <name type="scientific">Neolewinella antarctica</name>
    <dbReference type="NCBI Taxonomy" id="442734"/>
    <lineage>
        <taxon>Bacteria</taxon>
        <taxon>Pseudomonadati</taxon>
        <taxon>Bacteroidota</taxon>
        <taxon>Saprospiria</taxon>
        <taxon>Saprospirales</taxon>
        <taxon>Lewinellaceae</taxon>
        <taxon>Neolewinella</taxon>
    </lineage>
</organism>
<evidence type="ECO:0000313" key="8">
    <source>
        <dbReference type="Proteomes" id="UP000770785"/>
    </source>
</evidence>
<keyword evidence="3" id="KW-0808">Transferase</keyword>
<feature type="domain" description="Type II methyltransferase M.TaqI-like" evidence="6">
    <location>
        <begin position="322"/>
        <end position="537"/>
    </location>
</feature>
<dbReference type="PANTHER" id="PTHR33841">
    <property type="entry name" value="DNA METHYLTRANSFERASE YEEA-RELATED"/>
    <property type="match status" value="1"/>
</dbReference>
<evidence type="ECO:0000256" key="3">
    <source>
        <dbReference type="ARBA" id="ARBA00022679"/>
    </source>
</evidence>
<keyword evidence="2 7" id="KW-0489">Methyltransferase</keyword>
<evidence type="ECO:0000259" key="6">
    <source>
        <dbReference type="Pfam" id="PF07669"/>
    </source>
</evidence>